<dbReference type="InterPro" id="IPR000835">
    <property type="entry name" value="HTH_MarR-typ"/>
</dbReference>
<dbReference type="PROSITE" id="PS51186">
    <property type="entry name" value="GNAT"/>
    <property type="match status" value="1"/>
</dbReference>
<dbReference type="PANTHER" id="PTHR43877">
    <property type="entry name" value="AMINOALKYLPHOSPHONATE N-ACETYLTRANSFERASE-RELATED-RELATED"/>
    <property type="match status" value="1"/>
</dbReference>
<evidence type="ECO:0000256" key="2">
    <source>
        <dbReference type="ARBA" id="ARBA00023315"/>
    </source>
</evidence>
<dbReference type="CDD" id="cd04301">
    <property type="entry name" value="NAT_SF"/>
    <property type="match status" value="1"/>
</dbReference>
<dbReference type="EMBL" id="JBHTJH010000004">
    <property type="protein sequence ID" value="MFD0861736.1"/>
    <property type="molecule type" value="Genomic_DNA"/>
</dbReference>
<gene>
    <name evidence="5" type="ORF">ACFQ1M_05925</name>
</gene>
<feature type="domain" description="HTH marR-type" evidence="3">
    <location>
        <begin position="9"/>
        <end position="142"/>
    </location>
</feature>
<evidence type="ECO:0000259" key="4">
    <source>
        <dbReference type="PROSITE" id="PS51186"/>
    </source>
</evidence>
<proteinExistence type="predicted"/>
<comment type="caution">
    <text evidence="5">The sequence shown here is derived from an EMBL/GenBank/DDBJ whole genome shotgun (WGS) entry which is preliminary data.</text>
</comment>
<dbReference type="PROSITE" id="PS50995">
    <property type="entry name" value="HTH_MARR_2"/>
    <property type="match status" value="1"/>
</dbReference>
<protein>
    <submittedName>
        <fullName evidence="5">GNAT family N-acetyltransferase</fullName>
        <ecNumber evidence="5">2.3.1.-</ecNumber>
    </submittedName>
</protein>
<dbReference type="InterPro" id="IPR016181">
    <property type="entry name" value="Acyl_CoA_acyltransferase"/>
</dbReference>
<dbReference type="Pfam" id="PF00583">
    <property type="entry name" value="Acetyltransf_1"/>
    <property type="match status" value="1"/>
</dbReference>
<reference evidence="6" key="1">
    <citation type="journal article" date="2019" name="Int. J. Syst. Evol. Microbiol.">
        <title>The Global Catalogue of Microorganisms (GCM) 10K type strain sequencing project: providing services to taxonomists for standard genome sequencing and annotation.</title>
        <authorList>
            <consortium name="The Broad Institute Genomics Platform"/>
            <consortium name="The Broad Institute Genome Sequencing Center for Infectious Disease"/>
            <person name="Wu L."/>
            <person name="Ma J."/>
        </authorList>
    </citation>
    <scope>NUCLEOTIDE SEQUENCE [LARGE SCALE GENOMIC DNA]</scope>
    <source>
        <strain evidence="6">CCUG 62952</strain>
    </source>
</reference>
<sequence length="324" mass="37634">MDYLQSCRELVLGSRLRRLSDRVMKEIQKVYDHFNIDFDPFLFPVMKIILDHEVVTTAEITKKLAVTQPATTQAINKLNKKGLLNIHEDKLDKRKKLVSLSPKGTALVSEMRPLWASIEIVVKQCTSHPSDHLIEHLEHFEQVIQKKTLSEQIIQMHHMTQLEKVHIIPFEPKYAADFRDLNVAWLEKYFVVEPHDVVLLEQCEETIVKKGGYIFFAKIGQAIAGCYSLIKVGHRAYELGKMAVSPEFQGKKIGQKLMQHCIEFSKQQGWETLMLYSNTKLENAIYIYRKFGFEEIELEDNAPYMRSNIKMQLTLQDGDSRNPR</sequence>
<dbReference type="InterPro" id="IPR036390">
    <property type="entry name" value="WH_DNA-bd_sf"/>
</dbReference>
<dbReference type="PRINTS" id="PR00598">
    <property type="entry name" value="HTHMARR"/>
</dbReference>
<dbReference type="SMART" id="SM00347">
    <property type="entry name" value="HTH_MARR"/>
    <property type="match status" value="1"/>
</dbReference>
<organism evidence="5 6">
    <name type="scientific">Sungkyunkwania multivorans</name>
    <dbReference type="NCBI Taxonomy" id="1173618"/>
    <lineage>
        <taxon>Bacteria</taxon>
        <taxon>Pseudomonadati</taxon>
        <taxon>Bacteroidota</taxon>
        <taxon>Flavobacteriia</taxon>
        <taxon>Flavobacteriales</taxon>
        <taxon>Flavobacteriaceae</taxon>
        <taxon>Sungkyunkwania</taxon>
    </lineage>
</organism>
<dbReference type="SUPFAM" id="SSF55729">
    <property type="entry name" value="Acyl-CoA N-acyltransferases (Nat)"/>
    <property type="match status" value="1"/>
</dbReference>
<dbReference type="Proteomes" id="UP001596978">
    <property type="component" value="Unassembled WGS sequence"/>
</dbReference>
<dbReference type="Pfam" id="PF01047">
    <property type="entry name" value="MarR"/>
    <property type="match status" value="1"/>
</dbReference>
<dbReference type="InterPro" id="IPR000182">
    <property type="entry name" value="GNAT_dom"/>
</dbReference>
<dbReference type="InterPro" id="IPR036388">
    <property type="entry name" value="WH-like_DNA-bd_sf"/>
</dbReference>
<keyword evidence="2 5" id="KW-0012">Acyltransferase</keyword>
<dbReference type="InterPro" id="IPR050832">
    <property type="entry name" value="Bact_Acetyltransf"/>
</dbReference>
<dbReference type="Gene3D" id="1.10.10.10">
    <property type="entry name" value="Winged helix-like DNA-binding domain superfamily/Winged helix DNA-binding domain"/>
    <property type="match status" value="1"/>
</dbReference>
<dbReference type="SUPFAM" id="SSF46785">
    <property type="entry name" value="Winged helix' DNA-binding domain"/>
    <property type="match status" value="1"/>
</dbReference>
<dbReference type="Gene3D" id="3.40.630.30">
    <property type="match status" value="1"/>
</dbReference>
<name>A0ABW3CYI5_9FLAO</name>
<evidence type="ECO:0000259" key="3">
    <source>
        <dbReference type="PROSITE" id="PS50995"/>
    </source>
</evidence>
<feature type="domain" description="N-acetyltransferase" evidence="4">
    <location>
        <begin position="165"/>
        <end position="316"/>
    </location>
</feature>
<evidence type="ECO:0000313" key="6">
    <source>
        <dbReference type="Proteomes" id="UP001596978"/>
    </source>
</evidence>
<dbReference type="RefSeq" id="WP_386405309.1">
    <property type="nucleotide sequence ID" value="NZ_JBHTJH010000004.1"/>
</dbReference>
<keyword evidence="1 5" id="KW-0808">Transferase</keyword>
<evidence type="ECO:0000313" key="5">
    <source>
        <dbReference type="EMBL" id="MFD0861736.1"/>
    </source>
</evidence>
<keyword evidence="6" id="KW-1185">Reference proteome</keyword>
<accession>A0ABW3CYI5</accession>
<dbReference type="GO" id="GO:0016746">
    <property type="term" value="F:acyltransferase activity"/>
    <property type="evidence" value="ECO:0007669"/>
    <property type="project" value="UniProtKB-KW"/>
</dbReference>
<evidence type="ECO:0000256" key="1">
    <source>
        <dbReference type="ARBA" id="ARBA00022679"/>
    </source>
</evidence>
<dbReference type="EC" id="2.3.1.-" evidence="5"/>